<reference evidence="2 3" key="1">
    <citation type="journal article" date="2019" name="Nat. Ecol. Evol.">
        <title>Megaphylogeny resolves global patterns of mushroom evolution.</title>
        <authorList>
            <person name="Varga T."/>
            <person name="Krizsan K."/>
            <person name="Foldi C."/>
            <person name="Dima B."/>
            <person name="Sanchez-Garcia M."/>
            <person name="Sanchez-Ramirez S."/>
            <person name="Szollosi G.J."/>
            <person name="Szarkandi J.G."/>
            <person name="Papp V."/>
            <person name="Albert L."/>
            <person name="Andreopoulos W."/>
            <person name="Angelini C."/>
            <person name="Antonin V."/>
            <person name="Barry K.W."/>
            <person name="Bougher N.L."/>
            <person name="Buchanan P."/>
            <person name="Buyck B."/>
            <person name="Bense V."/>
            <person name="Catcheside P."/>
            <person name="Chovatia M."/>
            <person name="Cooper J."/>
            <person name="Damon W."/>
            <person name="Desjardin D."/>
            <person name="Finy P."/>
            <person name="Geml J."/>
            <person name="Haridas S."/>
            <person name="Hughes K."/>
            <person name="Justo A."/>
            <person name="Karasinski D."/>
            <person name="Kautmanova I."/>
            <person name="Kiss B."/>
            <person name="Kocsube S."/>
            <person name="Kotiranta H."/>
            <person name="LaButti K.M."/>
            <person name="Lechner B.E."/>
            <person name="Liimatainen K."/>
            <person name="Lipzen A."/>
            <person name="Lukacs Z."/>
            <person name="Mihaltcheva S."/>
            <person name="Morgado L.N."/>
            <person name="Niskanen T."/>
            <person name="Noordeloos M.E."/>
            <person name="Ohm R.A."/>
            <person name="Ortiz-Santana B."/>
            <person name="Ovrebo C."/>
            <person name="Racz N."/>
            <person name="Riley R."/>
            <person name="Savchenko A."/>
            <person name="Shiryaev A."/>
            <person name="Soop K."/>
            <person name="Spirin V."/>
            <person name="Szebenyi C."/>
            <person name="Tomsovsky M."/>
            <person name="Tulloss R.E."/>
            <person name="Uehling J."/>
            <person name="Grigoriev I.V."/>
            <person name="Vagvolgyi C."/>
            <person name="Papp T."/>
            <person name="Martin F.M."/>
            <person name="Miettinen O."/>
            <person name="Hibbett D.S."/>
            <person name="Nagy L.G."/>
        </authorList>
    </citation>
    <scope>NUCLEOTIDE SEQUENCE [LARGE SCALE GENOMIC DNA]</scope>
    <source>
        <strain evidence="2 3">HHB13444</strain>
    </source>
</reference>
<protein>
    <submittedName>
        <fullName evidence="2">Uncharacterized protein</fullName>
    </submittedName>
</protein>
<name>A0A5C3PTH6_9APHY</name>
<sequence length="178" mass="19776">MWARCQCAAHEPSTLLNAITRVRPAAPLPCLAILACRRSPDRSLNVKQVSPLGCVLHPAPARRPHSTAHAQSVSNPPALGSKAKLQRDTQPPRDRDALPALAAVVWWHPPSFSRAGRRRVPYPVKQRPLGGQELRVIVPSDAYFARRVRYCHPAWFGLDRRARRCAGRGWSEYNAGSD</sequence>
<evidence type="ECO:0000313" key="2">
    <source>
        <dbReference type="EMBL" id="TFK92946.1"/>
    </source>
</evidence>
<proteinExistence type="predicted"/>
<organism evidence="2 3">
    <name type="scientific">Polyporus arcularius HHB13444</name>
    <dbReference type="NCBI Taxonomy" id="1314778"/>
    <lineage>
        <taxon>Eukaryota</taxon>
        <taxon>Fungi</taxon>
        <taxon>Dikarya</taxon>
        <taxon>Basidiomycota</taxon>
        <taxon>Agaricomycotina</taxon>
        <taxon>Agaricomycetes</taxon>
        <taxon>Polyporales</taxon>
        <taxon>Polyporaceae</taxon>
        <taxon>Polyporus</taxon>
    </lineage>
</organism>
<feature type="compositionally biased region" description="Basic and acidic residues" evidence="1">
    <location>
        <begin position="85"/>
        <end position="94"/>
    </location>
</feature>
<evidence type="ECO:0000256" key="1">
    <source>
        <dbReference type="SAM" id="MobiDB-lite"/>
    </source>
</evidence>
<dbReference type="EMBL" id="ML210989">
    <property type="protein sequence ID" value="TFK92946.1"/>
    <property type="molecule type" value="Genomic_DNA"/>
</dbReference>
<dbReference type="InParanoid" id="A0A5C3PTH6"/>
<dbReference type="AlphaFoldDB" id="A0A5C3PTH6"/>
<gene>
    <name evidence="2" type="ORF">K466DRAFT_175519</name>
</gene>
<evidence type="ECO:0000313" key="3">
    <source>
        <dbReference type="Proteomes" id="UP000308197"/>
    </source>
</evidence>
<accession>A0A5C3PTH6</accession>
<dbReference type="Proteomes" id="UP000308197">
    <property type="component" value="Unassembled WGS sequence"/>
</dbReference>
<feature type="region of interest" description="Disordered" evidence="1">
    <location>
        <begin position="60"/>
        <end position="94"/>
    </location>
</feature>
<keyword evidence="3" id="KW-1185">Reference proteome</keyword>